<evidence type="ECO:0000259" key="2">
    <source>
        <dbReference type="Pfam" id="PF07727"/>
    </source>
</evidence>
<protein>
    <submittedName>
        <fullName evidence="3">Retrovirus-related pol polyprotein from transposon TNT 1-94</fullName>
    </submittedName>
</protein>
<sequence length="328" mass="36708">MRVQGVADSDISKPARGKKKINPSAFAFLFQERCPMSSFQEKERQRLKGLSSSSPLLVSIDEDSTPCSAPNIPFDHDIPNTPSEHAVLNTPSDHDIPNTNSDDSNASIPHDMPSTRRSTRATTQPVWLKDFVTHKHRVGSVVSNTAKNPVSPLFQQADFQNYPNEYVASLAHVLTTSEPTSYSQAANDPKWIEAMEKELPTLETNDTWTLTELPEGHKAISSKWVFKIKYLPNGTMDRYKARLVIRGFDRKEGVDYKHKFSPVAKAATVRVLISIAIATAKGWPLHQLDINNTFLHGFVDEKIYMKPPEGYTKASQGQVCKLLIKYNA</sequence>
<name>A0ABQ4X1S2_9ASTR</name>
<feature type="region of interest" description="Disordered" evidence="1">
    <location>
        <begin position="58"/>
        <end position="122"/>
    </location>
</feature>
<comment type="caution">
    <text evidence="3">The sequence shown here is derived from an EMBL/GenBank/DDBJ whole genome shotgun (WGS) entry which is preliminary data.</text>
</comment>
<dbReference type="EMBL" id="BQNB010009123">
    <property type="protein sequence ID" value="GJS59070.1"/>
    <property type="molecule type" value="Genomic_DNA"/>
</dbReference>
<dbReference type="Proteomes" id="UP001151760">
    <property type="component" value="Unassembled WGS sequence"/>
</dbReference>
<reference evidence="3" key="2">
    <citation type="submission" date="2022-01" db="EMBL/GenBank/DDBJ databases">
        <authorList>
            <person name="Yamashiro T."/>
            <person name="Shiraishi A."/>
            <person name="Satake H."/>
            <person name="Nakayama K."/>
        </authorList>
    </citation>
    <scope>NUCLEOTIDE SEQUENCE</scope>
</reference>
<dbReference type="Pfam" id="PF07727">
    <property type="entry name" value="RVT_2"/>
    <property type="match status" value="1"/>
</dbReference>
<organism evidence="3 4">
    <name type="scientific">Tanacetum coccineum</name>
    <dbReference type="NCBI Taxonomy" id="301880"/>
    <lineage>
        <taxon>Eukaryota</taxon>
        <taxon>Viridiplantae</taxon>
        <taxon>Streptophyta</taxon>
        <taxon>Embryophyta</taxon>
        <taxon>Tracheophyta</taxon>
        <taxon>Spermatophyta</taxon>
        <taxon>Magnoliopsida</taxon>
        <taxon>eudicotyledons</taxon>
        <taxon>Gunneridae</taxon>
        <taxon>Pentapetalae</taxon>
        <taxon>asterids</taxon>
        <taxon>campanulids</taxon>
        <taxon>Asterales</taxon>
        <taxon>Asteraceae</taxon>
        <taxon>Asteroideae</taxon>
        <taxon>Anthemideae</taxon>
        <taxon>Anthemidinae</taxon>
        <taxon>Tanacetum</taxon>
    </lineage>
</organism>
<accession>A0ABQ4X1S2</accession>
<evidence type="ECO:0000256" key="1">
    <source>
        <dbReference type="SAM" id="MobiDB-lite"/>
    </source>
</evidence>
<feature type="compositionally biased region" description="Polar residues" evidence="1">
    <location>
        <begin position="97"/>
        <end position="107"/>
    </location>
</feature>
<evidence type="ECO:0000313" key="4">
    <source>
        <dbReference type="Proteomes" id="UP001151760"/>
    </source>
</evidence>
<keyword evidence="4" id="KW-1185">Reference proteome</keyword>
<feature type="domain" description="Reverse transcriptase Ty1/copia-type" evidence="2">
    <location>
        <begin position="205"/>
        <end position="322"/>
    </location>
</feature>
<dbReference type="InterPro" id="IPR013103">
    <property type="entry name" value="RVT_2"/>
</dbReference>
<evidence type="ECO:0000313" key="3">
    <source>
        <dbReference type="EMBL" id="GJS59070.1"/>
    </source>
</evidence>
<gene>
    <name evidence="3" type="ORF">Tco_0653854</name>
</gene>
<proteinExistence type="predicted"/>
<reference evidence="3" key="1">
    <citation type="journal article" date="2022" name="Int. J. Mol. Sci.">
        <title>Draft Genome of Tanacetum Coccineum: Genomic Comparison of Closely Related Tanacetum-Family Plants.</title>
        <authorList>
            <person name="Yamashiro T."/>
            <person name="Shiraishi A."/>
            <person name="Nakayama K."/>
            <person name="Satake H."/>
        </authorList>
    </citation>
    <scope>NUCLEOTIDE SEQUENCE</scope>
</reference>